<organism evidence="1">
    <name type="scientific">Albugo laibachii Nc14</name>
    <dbReference type="NCBI Taxonomy" id="890382"/>
    <lineage>
        <taxon>Eukaryota</taxon>
        <taxon>Sar</taxon>
        <taxon>Stramenopiles</taxon>
        <taxon>Oomycota</taxon>
        <taxon>Peronosporomycetes</taxon>
        <taxon>Albuginales</taxon>
        <taxon>Albuginaceae</taxon>
        <taxon>Albugo</taxon>
    </lineage>
</organism>
<name>F0WCM3_9STRA</name>
<gene>
    <name evidence="1" type="primary">AlNc14C60G4407</name>
    <name evidence="1" type="ORF">ALNC14_050870</name>
</gene>
<protein>
    <submittedName>
        <fullName evidence="1">AlNc14C60G4407 protein</fullName>
    </submittedName>
</protein>
<proteinExistence type="predicted"/>
<sequence>MPTWKVYFGSTTCLEQLIRVGKVCEQLAYGKQLYPVGGKNAPIPTERPRFGQRGPYYLDLKSTTAGKGTKLHLQPAKQPPIVATTTANVPVQKEENELEVNVDRQLSDAISLEFNSTINITPPASPTINPPRLPLL</sequence>
<accession>F0WCM3</accession>
<reference evidence="1" key="2">
    <citation type="submission" date="2011-02" db="EMBL/GenBank/DDBJ databases">
        <authorList>
            <person name="MacLean D."/>
        </authorList>
    </citation>
    <scope>NUCLEOTIDE SEQUENCE</scope>
</reference>
<dbReference type="HOGENOM" id="CLU_1879241_0_0_1"/>
<reference evidence="1" key="1">
    <citation type="journal article" date="2011" name="PLoS Biol.">
        <title>Gene gain and loss during evolution of obligate parasitism in the white rust pathogen of Arabidopsis thaliana.</title>
        <authorList>
            <person name="Kemen E."/>
            <person name="Gardiner A."/>
            <person name="Schultz-Larsen T."/>
            <person name="Kemen A.C."/>
            <person name="Balmuth A.L."/>
            <person name="Robert-Seilaniantz A."/>
            <person name="Bailey K."/>
            <person name="Holub E."/>
            <person name="Studholme D.J."/>
            <person name="Maclean D."/>
            <person name="Jones J.D."/>
        </authorList>
    </citation>
    <scope>NUCLEOTIDE SEQUENCE</scope>
</reference>
<dbReference type="AlphaFoldDB" id="F0WCM3"/>
<evidence type="ECO:0000313" key="1">
    <source>
        <dbReference type="EMBL" id="CCA18944.1"/>
    </source>
</evidence>
<dbReference type="EMBL" id="FR824105">
    <property type="protein sequence ID" value="CCA18944.1"/>
    <property type="molecule type" value="Genomic_DNA"/>
</dbReference>